<dbReference type="InterPro" id="IPR044946">
    <property type="entry name" value="Restrct_endonuc_typeI_TRD_sf"/>
</dbReference>
<reference evidence="6" key="1">
    <citation type="submission" date="2018-05" db="EMBL/GenBank/DDBJ databases">
        <authorList>
            <person name="Lanie J.A."/>
            <person name="Ng W.-L."/>
            <person name="Kazmierczak K.M."/>
            <person name="Andrzejewski T.M."/>
            <person name="Davidsen T.M."/>
            <person name="Wayne K.J."/>
            <person name="Tettelin H."/>
            <person name="Glass J.I."/>
            <person name="Rusch D."/>
            <person name="Podicherti R."/>
            <person name="Tsui H.-C.T."/>
            <person name="Winkler M.E."/>
        </authorList>
    </citation>
    <scope>NUCLEOTIDE SEQUENCE</scope>
</reference>
<dbReference type="GO" id="GO:0009307">
    <property type="term" value="P:DNA restriction-modification system"/>
    <property type="evidence" value="ECO:0007669"/>
    <property type="project" value="UniProtKB-KW"/>
</dbReference>
<dbReference type="EMBL" id="UINC01065431">
    <property type="protein sequence ID" value="SVB95090.1"/>
    <property type="molecule type" value="Genomic_DNA"/>
</dbReference>
<feature type="domain" description="DNA methylase adenine-specific" evidence="5">
    <location>
        <begin position="3"/>
        <end position="118"/>
    </location>
</feature>
<dbReference type="InterPro" id="IPR052021">
    <property type="entry name" value="Type-I_RS_S_subunit"/>
</dbReference>
<dbReference type="GO" id="GO:0003677">
    <property type="term" value="F:DNA binding"/>
    <property type="evidence" value="ECO:0007669"/>
    <property type="project" value="UniProtKB-KW"/>
</dbReference>
<evidence type="ECO:0000313" key="6">
    <source>
        <dbReference type="EMBL" id="SVB95090.1"/>
    </source>
</evidence>
<dbReference type="SUPFAM" id="SSF53335">
    <property type="entry name" value="S-adenosyl-L-methionine-dependent methyltransferases"/>
    <property type="match status" value="1"/>
</dbReference>
<dbReference type="Pfam" id="PF02384">
    <property type="entry name" value="N6_Mtase"/>
    <property type="match status" value="1"/>
</dbReference>
<dbReference type="PANTHER" id="PTHR30408:SF12">
    <property type="entry name" value="TYPE I RESTRICTION ENZYME MJAVIII SPECIFICITY SUBUNIT"/>
    <property type="match status" value="1"/>
</dbReference>
<sequence>VLILPEGFFYKNSDRGLRKELVNNHDVKAIISLPNNVLPYTSIKPHILVVSKGGSTKKIRMINSEHYFEKNKLNLGFELSEKNLARLLKDITDKEKLIAWDISIDEIIEREWDLTPKAPNNLLPTLVESLESRNLLLKDCCEILTGNHIESVDLIDRPDSKKKVGSLAGSINNIGESRHVLSVSAAETKHLIEKYLIHSCPSRYFYEGTDFISFRLPPHGAMKTIYKIERILYISEKKKMALIDKYFPSDKGFIEVARDEEEIELDQNEIERLSRYFKACPFKENDRFYFLSEFKKLPKKFIPVEYNNEPAYLTIGEMLGNEIPVNLVDESKSKDVLYIRIKDIQRNQLIGQPRCLTPEASASINEKWKLNSGDVLLSRTGTIGKTFFVQRDIASMGALSSQNFFILRPKRNLLTPQYLQAYLLGRFTEKWLQDNARGGTLSKSVLEKLKI</sequence>
<accession>A0A382I609</accession>
<proteinExistence type="inferred from homology"/>
<dbReference type="SUPFAM" id="SSF116734">
    <property type="entry name" value="DNA methylase specificity domain"/>
    <property type="match status" value="1"/>
</dbReference>
<evidence type="ECO:0000256" key="1">
    <source>
        <dbReference type="ARBA" id="ARBA00010923"/>
    </source>
</evidence>
<name>A0A382I609_9ZZZZ</name>
<protein>
    <recommendedName>
        <fullName evidence="7">DNA methylase adenine-specific domain-containing protein</fullName>
    </recommendedName>
</protein>
<dbReference type="InterPro" id="IPR029063">
    <property type="entry name" value="SAM-dependent_MTases_sf"/>
</dbReference>
<feature type="non-terminal residue" evidence="6">
    <location>
        <position position="451"/>
    </location>
</feature>
<dbReference type="InterPro" id="IPR000055">
    <property type="entry name" value="Restrct_endonuc_typeI_TRD"/>
</dbReference>
<dbReference type="Gene3D" id="3.90.220.20">
    <property type="entry name" value="DNA methylase specificity domains"/>
    <property type="match status" value="1"/>
</dbReference>
<dbReference type="Gene3D" id="3.40.50.150">
    <property type="entry name" value="Vaccinia Virus protein VP39"/>
    <property type="match status" value="1"/>
</dbReference>
<feature type="non-terminal residue" evidence="6">
    <location>
        <position position="1"/>
    </location>
</feature>
<dbReference type="PANTHER" id="PTHR30408">
    <property type="entry name" value="TYPE-1 RESTRICTION ENZYME ECOKI SPECIFICITY PROTEIN"/>
    <property type="match status" value="1"/>
</dbReference>
<gene>
    <name evidence="6" type="ORF">METZ01_LOCUS247944</name>
</gene>
<dbReference type="Pfam" id="PF01420">
    <property type="entry name" value="Methylase_S"/>
    <property type="match status" value="1"/>
</dbReference>
<evidence type="ECO:0008006" key="7">
    <source>
        <dbReference type="Google" id="ProtNLM"/>
    </source>
</evidence>
<keyword evidence="2" id="KW-0680">Restriction system</keyword>
<dbReference type="AlphaFoldDB" id="A0A382I609"/>
<organism evidence="6">
    <name type="scientific">marine metagenome</name>
    <dbReference type="NCBI Taxonomy" id="408172"/>
    <lineage>
        <taxon>unclassified sequences</taxon>
        <taxon>metagenomes</taxon>
        <taxon>ecological metagenomes</taxon>
    </lineage>
</organism>
<comment type="similarity">
    <text evidence="1">Belongs to the type-I restriction system S methylase family.</text>
</comment>
<feature type="domain" description="Type I restriction modification DNA specificity" evidence="4">
    <location>
        <begin position="324"/>
        <end position="451"/>
    </location>
</feature>
<evidence type="ECO:0000259" key="4">
    <source>
        <dbReference type="Pfam" id="PF01420"/>
    </source>
</evidence>
<keyword evidence="3" id="KW-0238">DNA-binding</keyword>
<evidence type="ECO:0000256" key="3">
    <source>
        <dbReference type="ARBA" id="ARBA00023125"/>
    </source>
</evidence>
<evidence type="ECO:0000256" key="2">
    <source>
        <dbReference type="ARBA" id="ARBA00022747"/>
    </source>
</evidence>
<dbReference type="GO" id="GO:0008170">
    <property type="term" value="F:N-methyltransferase activity"/>
    <property type="evidence" value="ECO:0007669"/>
    <property type="project" value="InterPro"/>
</dbReference>
<evidence type="ECO:0000259" key="5">
    <source>
        <dbReference type="Pfam" id="PF02384"/>
    </source>
</evidence>
<dbReference type="InterPro" id="IPR003356">
    <property type="entry name" value="DNA_methylase_A-5"/>
</dbReference>